<keyword evidence="5" id="KW-1185">Reference proteome</keyword>
<evidence type="ECO:0000256" key="2">
    <source>
        <dbReference type="ARBA" id="ARBA00012180"/>
    </source>
</evidence>
<proteinExistence type="inferred from homology"/>
<dbReference type="EC" id="3.1.26.4" evidence="2"/>
<comment type="similarity">
    <text evidence="1">Belongs to the beta type-B retroviral polymerase family. HERV class-II K(HML-2) pol subfamily.</text>
</comment>
<dbReference type="InterPro" id="IPR053134">
    <property type="entry name" value="RNA-dir_DNA_polymerase"/>
</dbReference>
<evidence type="ECO:0000259" key="3">
    <source>
        <dbReference type="Pfam" id="PF00078"/>
    </source>
</evidence>
<dbReference type="SUPFAM" id="SSF56672">
    <property type="entry name" value="DNA/RNA polymerases"/>
    <property type="match status" value="1"/>
</dbReference>
<accession>A0ABQ8MES4</accession>
<dbReference type="InterPro" id="IPR043128">
    <property type="entry name" value="Rev_trsase/Diguanyl_cyclase"/>
</dbReference>
<dbReference type="EMBL" id="JACTAM010000008">
    <property type="protein sequence ID" value="KAI2661229.1"/>
    <property type="molecule type" value="Genomic_DNA"/>
</dbReference>
<evidence type="ECO:0000313" key="5">
    <source>
        <dbReference type="Proteomes" id="UP000830375"/>
    </source>
</evidence>
<dbReference type="Proteomes" id="UP000830375">
    <property type="component" value="Unassembled WGS sequence"/>
</dbReference>
<protein>
    <recommendedName>
        <fullName evidence="2">ribonuclease H</fullName>
        <ecNumber evidence="2">3.1.26.4</ecNumber>
    </recommendedName>
</protein>
<dbReference type="Gene3D" id="3.30.70.270">
    <property type="match status" value="1"/>
</dbReference>
<evidence type="ECO:0000256" key="1">
    <source>
        <dbReference type="ARBA" id="ARBA00010879"/>
    </source>
</evidence>
<sequence>MHKKDRSSSFCVDYWGLNAKTHLGAYPMPQIQDILESSYGVTVFSTLYLKSGYWQMEIEADSIEKSAFVTSSGLYEFLCVPFGLKTSAAPFQRLMEYVLIKVKGKCCMVYIDNIVVCSSNITEHFQHPAFQVF</sequence>
<dbReference type="Gene3D" id="3.10.10.10">
    <property type="entry name" value="HIV Type 1 Reverse Transcriptase, subunit A, domain 1"/>
    <property type="match status" value="1"/>
</dbReference>
<dbReference type="InterPro" id="IPR043502">
    <property type="entry name" value="DNA/RNA_pol_sf"/>
</dbReference>
<dbReference type="Pfam" id="PF00078">
    <property type="entry name" value="RVT_1"/>
    <property type="match status" value="1"/>
</dbReference>
<reference evidence="4 5" key="1">
    <citation type="submission" date="2022-01" db="EMBL/GenBank/DDBJ databases">
        <title>A high-quality chromosome-level genome assembly of rohu carp, Labeo rohita.</title>
        <authorList>
            <person name="Arick M.A. II"/>
            <person name="Hsu C.-Y."/>
            <person name="Magbanua Z."/>
            <person name="Pechanova O."/>
            <person name="Grover C."/>
            <person name="Miller E."/>
            <person name="Thrash A."/>
            <person name="Ezzel L."/>
            <person name="Alam S."/>
            <person name="Benzie J."/>
            <person name="Hamilton M."/>
            <person name="Karsi A."/>
            <person name="Lawrence M.L."/>
            <person name="Peterson D.G."/>
        </authorList>
    </citation>
    <scope>NUCLEOTIDE SEQUENCE [LARGE SCALE GENOMIC DNA]</scope>
    <source>
        <strain evidence="5">BAU-BD-2019</strain>
        <tissue evidence="4">Blood</tissue>
    </source>
</reference>
<comment type="caution">
    <text evidence="4">The sequence shown here is derived from an EMBL/GenBank/DDBJ whole genome shotgun (WGS) entry which is preliminary data.</text>
</comment>
<organism evidence="4 5">
    <name type="scientific">Labeo rohita</name>
    <name type="common">Indian major carp</name>
    <name type="synonym">Cyprinus rohita</name>
    <dbReference type="NCBI Taxonomy" id="84645"/>
    <lineage>
        <taxon>Eukaryota</taxon>
        <taxon>Metazoa</taxon>
        <taxon>Chordata</taxon>
        <taxon>Craniata</taxon>
        <taxon>Vertebrata</taxon>
        <taxon>Euteleostomi</taxon>
        <taxon>Actinopterygii</taxon>
        <taxon>Neopterygii</taxon>
        <taxon>Teleostei</taxon>
        <taxon>Ostariophysi</taxon>
        <taxon>Cypriniformes</taxon>
        <taxon>Cyprinidae</taxon>
        <taxon>Labeoninae</taxon>
        <taxon>Labeonini</taxon>
        <taxon>Labeo</taxon>
    </lineage>
</organism>
<evidence type="ECO:0000313" key="4">
    <source>
        <dbReference type="EMBL" id="KAI2661229.1"/>
    </source>
</evidence>
<gene>
    <name evidence="4" type="ORF">H4Q32_006775</name>
</gene>
<name>A0ABQ8MES4_LABRO</name>
<dbReference type="PANTHER" id="PTHR24559">
    <property type="entry name" value="TRANSPOSON TY3-I GAG-POL POLYPROTEIN"/>
    <property type="match status" value="1"/>
</dbReference>
<dbReference type="InterPro" id="IPR000477">
    <property type="entry name" value="RT_dom"/>
</dbReference>
<dbReference type="CDD" id="cd01647">
    <property type="entry name" value="RT_LTR"/>
    <property type="match status" value="1"/>
</dbReference>
<feature type="domain" description="Reverse transcriptase" evidence="3">
    <location>
        <begin position="10"/>
        <end position="127"/>
    </location>
</feature>